<evidence type="ECO:0000259" key="8">
    <source>
        <dbReference type="Pfam" id="PF09349"/>
    </source>
</evidence>
<proteinExistence type="predicted"/>
<keyword evidence="5" id="KW-0210">Decarboxylase</keyword>
<comment type="catalytic activity">
    <reaction evidence="1">
        <text>5-hydroxy-2-oxo-4-ureido-2,5-dihydro-1H-imidazole-5-carboxylate + H(+) = (S)-allantoin + CO2</text>
        <dbReference type="Rhea" id="RHEA:26301"/>
        <dbReference type="ChEBI" id="CHEBI:15378"/>
        <dbReference type="ChEBI" id="CHEBI:15678"/>
        <dbReference type="ChEBI" id="CHEBI:16526"/>
        <dbReference type="ChEBI" id="CHEBI:58639"/>
        <dbReference type="EC" id="4.1.1.97"/>
    </reaction>
</comment>
<dbReference type="InterPro" id="IPR017595">
    <property type="entry name" value="OHCU_decarboxylase-2"/>
</dbReference>
<accession>A0A9W6SKF5</accession>
<dbReference type="EMBL" id="BSTX01000001">
    <property type="protein sequence ID" value="GLZ77550.1"/>
    <property type="molecule type" value="Genomic_DNA"/>
</dbReference>
<evidence type="ECO:0000256" key="1">
    <source>
        <dbReference type="ARBA" id="ARBA00001163"/>
    </source>
</evidence>
<comment type="caution">
    <text evidence="9">The sequence shown here is derived from an EMBL/GenBank/DDBJ whole genome shotgun (WGS) entry which is preliminary data.</text>
</comment>
<evidence type="ECO:0000256" key="5">
    <source>
        <dbReference type="ARBA" id="ARBA00022793"/>
    </source>
</evidence>
<evidence type="ECO:0000256" key="4">
    <source>
        <dbReference type="ARBA" id="ARBA00022631"/>
    </source>
</evidence>
<keyword evidence="10" id="KW-1185">Reference proteome</keyword>
<evidence type="ECO:0000256" key="3">
    <source>
        <dbReference type="ARBA" id="ARBA00012257"/>
    </source>
</evidence>
<dbReference type="Pfam" id="PF09349">
    <property type="entry name" value="OHCU_decarbox"/>
    <property type="match status" value="1"/>
</dbReference>
<comment type="pathway">
    <text evidence="2">Purine metabolism; urate degradation; (S)-allantoin from urate: step 3/3.</text>
</comment>
<dbReference type="AlphaFoldDB" id="A0A9W6SKF5"/>
<dbReference type="NCBIfam" id="TIGR03180">
    <property type="entry name" value="UraD_2"/>
    <property type="match status" value="1"/>
</dbReference>
<evidence type="ECO:0000256" key="2">
    <source>
        <dbReference type="ARBA" id="ARBA00004754"/>
    </source>
</evidence>
<evidence type="ECO:0000313" key="9">
    <source>
        <dbReference type="EMBL" id="GLZ77550.1"/>
    </source>
</evidence>
<feature type="compositionally biased region" description="Basic and acidic residues" evidence="7">
    <location>
        <begin position="77"/>
        <end position="88"/>
    </location>
</feature>
<evidence type="ECO:0000256" key="6">
    <source>
        <dbReference type="ARBA" id="ARBA00023239"/>
    </source>
</evidence>
<name>A0A9W6SKF5_9ACTN</name>
<dbReference type="SUPFAM" id="SSF158694">
    <property type="entry name" value="UraD-Like"/>
    <property type="match status" value="1"/>
</dbReference>
<feature type="region of interest" description="Disordered" evidence="7">
    <location>
        <begin position="62"/>
        <end position="95"/>
    </location>
</feature>
<dbReference type="GO" id="GO:0019628">
    <property type="term" value="P:urate catabolic process"/>
    <property type="evidence" value="ECO:0007669"/>
    <property type="project" value="TreeGrafter"/>
</dbReference>
<dbReference type="InterPro" id="IPR018020">
    <property type="entry name" value="OHCU_decarboxylase"/>
</dbReference>
<protein>
    <recommendedName>
        <fullName evidence="3">2-oxo-4-hydroxy-4-carboxy-5-ureidoimidazoline decarboxylase</fullName>
        <ecNumber evidence="3">4.1.1.97</ecNumber>
    </recommendedName>
</protein>
<evidence type="ECO:0000313" key="10">
    <source>
        <dbReference type="Proteomes" id="UP001165079"/>
    </source>
</evidence>
<evidence type="ECO:0000256" key="7">
    <source>
        <dbReference type="SAM" id="MobiDB-lite"/>
    </source>
</evidence>
<dbReference type="PANTHER" id="PTHR43466:SF1">
    <property type="entry name" value="2-OXO-4-HYDROXY-4-CARBOXY-5-UREIDOIMIDAZOLINE DECARBOXYLASE-RELATED"/>
    <property type="match status" value="1"/>
</dbReference>
<dbReference type="Gene3D" id="1.10.3330.10">
    <property type="entry name" value="Oxo-4-hydroxy-4-carboxy-5-ureidoimidazoline decarboxylase"/>
    <property type="match status" value="1"/>
</dbReference>
<dbReference type="NCBIfam" id="NF010372">
    <property type="entry name" value="PRK13798.1"/>
    <property type="match status" value="1"/>
</dbReference>
<feature type="domain" description="Oxo-4-hydroxy-4-carboxy-5-ureidoimidazoline decarboxylase" evidence="8">
    <location>
        <begin position="8"/>
        <end position="155"/>
    </location>
</feature>
<gene>
    <name evidence="9" type="ORF">Afil01_23570</name>
</gene>
<dbReference type="Proteomes" id="UP001165079">
    <property type="component" value="Unassembled WGS sequence"/>
</dbReference>
<dbReference type="GO" id="GO:0051997">
    <property type="term" value="F:2-oxo-4-hydroxy-4-carboxy-5-ureidoimidazoline decarboxylase activity"/>
    <property type="evidence" value="ECO:0007669"/>
    <property type="project" value="UniProtKB-EC"/>
</dbReference>
<organism evidence="9 10">
    <name type="scientific">Actinorhabdospora filicis</name>
    <dbReference type="NCBI Taxonomy" id="1785913"/>
    <lineage>
        <taxon>Bacteria</taxon>
        <taxon>Bacillati</taxon>
        <taxon>Actinomycetota</taxon>
        <taxon>Actinomycetes</taxon>
        <taxon>Micromonosporales</taxon>
        <taxon>Micromonosporaceae</taxon>
        <taxon>Actinorhabdospora</taxon>
    </lineage>
</organism>
<dbReference type="InterPro" id="IPR036778">
    <property type="entry name" value="OHCU_decarboxylase_sf"/>
</dbReference>
<reference evidence="9" key="1">
    <citation type="submission" date="2023-03" db="EMBL/GenBank/DDBJ databases">
        <title>Actinorhabdospora filicis NBRC 111898.</title>
        <authorList>
            <person name="Ichikawa N."/>
            <person name="Sato H."/>
            <person name="Tonouchi N."/>
        </authorList>
    </citation>
    <scope>NUCLEOTIDE SEQUENCE</scope>
    <source>
        <strain evidence="9">NBRC 111898</strain>
    </source>
</reference>
<dbReference type="GO" id="GO:0006144">
    <property type="term" value="P:purine nucleobase metabolic process"/>
    <property type="evidence" value="ECO:0007669"/>
    <property type="project" value="UniProtKB-KW"/>
</dbReference>
<dbReference type="EC" id="4.1.1.97" evidence="3"/>
<sequence length="160" mass="17501">MTPAEFDALSATACRTLLFDCCRSPLWADFVEKGRPYGTAAALLAHSAEVLDDLPDDEFLAAVNRHPRIGEPPTGSDPHDSRSRREQSRVLPSDELSAANRAYEERFGHVFLIRAAGRDASEILAALRSRLGNDDAAELAVVRAELTDITLLRLEGLMTP</sequence>
<dbReference type="PANTHER" id="PTHR43466">
    <property type="entry name" value="2-OXO-4-HYDROXY-4-CARBOXY-5-UREIDOIMIDAZOLINE DECARBOXYLASE-RELATED"/>
    <property type="match status" value="1"/>
</dbReference>
<keyword evidence="6" id="KW-0456">Lyase</keyword>
<keyword evidence="4" id="KW-0659">Purine metabolism</keyword>
<dbReference type="RefSeq" id="WP_285662650.1">
    <property type="nucleotide sequence ID" value="NZ_BSTX01000001.1"/>
</dbReference>